<dbReference type="Proteomes" id="UP000247409">
    <property type="component" value="Unassembled WGS sequence"/>
</dbReference>
<dbReference type="EMBL" id="NBIV01000138">
    <property type="protein sequence ID" value="PXF43082.1"/>
    <property type="molecule type" value="Genomic_DNA"/>
</dbReference>
<gene>
    <name evidence="1" type="ORF">BWQ96_07168</name>
</gene>
<protein>
    <submittedName>
        <fullName evidence="1">Uncharacterized protein</fullName>
    </submittedName>
</protein>
<sequence>MNAVPEKQEVYNFTSRAIAVLWEEERLRTGSYPERKRPRERAVKAGAHLTDDFMKERLREVLKAPAGVSQHELLSNSDGSEKTTAAGDRLEEQFDDVLKYLDASGSAQTDEDDIIQFNDDPNYDDFGINAQEDLAYGDDEQDVLEEHHSIERTWADIAACTQIKSLEVKIRGTPQQEQPTSTERTLTEHLGEYVPNGISLVADSYQAACSGGMVDAQEAEMEETRHDAGLLKSP</sequence>
<comment type="caution">
    <text evidence="1">The sequence shown here is derived from an EMBL/GenBank/DDBJ whole genome shotgun (WGS) entry which is preliminary data.</text>
</comment>
<dbReference type="AlphaFoldDB" id="A0A2V3ILW6"/>
<evidence type="ECO:0000313" key="2">
    <source>
        <dbReference type="Proteomes" id="UP000247409"/>
    </source>
</evidence>
<accession>A0A2V3ILW6</accession>
<reference evidence="1 2" key="1">
    <citation type="journal article" date="2018" name="Mol. Biol. Evol.">
        <title>Analysis of the draft genome of the red seaweed Gracilariopsis chorda provides insights into genome size evolution in Rhodophyta.</title>
        <authorList>
            <person name="Lee J."/>
            <person name="Yang E.C."/>
            <person name="Graf L."/>
            <person name="Yang J.H."/>
            <person name="Qiu H."/>
            <person name="Zel Zion U."/>
            <person name="Chan C.X."/>
            <person name="Stephens T.G."/>
            <person name="Weber A.P.M."/>
            <person name="Boo G.H."/>
            <person name="Boo S.M."/>
            <person name="Kim K.M."/>
            <person name="Shin Y."/>
            <person name="Jung M."/>
            <person name="Lee S.J."/>
            <person name="Yim H.S."/>
            <person name="Lee J.H."/>
            <person name="Bhattacharya D."/>
            <person name="Yoon H.S."/>
        </authorList>
    </citation>
    <scope>NUCLEOTIDE SEQUENCE [LARGE SCALE GENOMIC DNA]</scope>
    <source>
        <strain evidence="1 2">SKKU-2015</strain>
        <tissue evidence="1">Whole body</tissue>
    </source>
</reference>
<proteinExistence type="predicted"/>
<evidence type="ECO:0000313" key="1">
    <source>
        <dbReference type="EMBL" id="PXF43082.1"/>
    </source>
</evidence>
<name>A0A2V3ILW6_9FLOR</name>
<keyword evidence="2" id="KW-1185">Reference proteome</keyword>
<organism evidence="1 2">
    <name type="scientific">Gracilariopsis chorda</name>
    <dbReference type="NCBI Taxonomy" id="448386"/>
    <lineage>
        <taxon>Eukaryota</taxon>
        <taxon>Rhodophyta</taxon>
        <taxon>Florideophyceae</taxon>
        <taxon>Rhodymeniophycidae</taxon>
        <taxon>Gracilariales</taxon>
        <taxon>Gracilariaceae</taxon>
        <taxon>Gracilariopsis</taxon>
    </lineage>
</organism>